<dbReference type="Gene3D" id="2.20.28.10">
    <property type="match status" value="1"/>
</dbReference>
<evidence type="ECO:0000259" key="7">
    <source>
        <dbReference type="PROSITE" id="PS50903"/>
    </source>
</evidence>
<keyword evidence="1" id="KW-0813">Transport</keyword>
<dbReference type="InterPro" id="IPR024935">
    <property type="entry name" value="Rubredoxin_dom"/>
</dbReference>
<name>A0A2V3IE15_9FLOR</name>
<feature type="transmembrane region" description="Helical" evidence="6">
    <location>
        <begin position="192"/>
        <end position="211"/>
    </location>
</feature>
<protein>
    <submittedName>
        <fullName evidence="8">Rubredoxin</fullName>
    </submittedName>
</protein>
<evidence type="ECO:0000256" key="5">
    <source>
        <dbReference type="SAM" id="MobiDB-lite"/>
    </source>
</evidence>
<evidence type="ECO:0000313" key="8">
    <source>
        <dbReference type="EMBL" id="PXF40326.1"/>
    </source>
</evidence>
<evidence type="ECO:0000256" key="2">
    <source>
        <dbReference type="ARBA" id="ARBA00022723"/>
    </source>
</evidence>
<evidence type="ECO:0000256" key="1">
    <source>
        <dbReference type="ARBA" id="ARBA00022448"/>
    </source>
</evidence>
<dbReference type="OrthoDB" id="6379857at2759"/>
<evidence type="ECO:0000256" key="4">
    <source>
        <dbReference type="ARBA" id="ARBA00023004"/>
    </source>
</evidence>
<accession>A0A2V3IE15</accession>
<keyword evidence="6" id="KW-1133">Transmembrane helix</keyword>
<dbReference type="Pfam" id="PF00301">
    <property type="entry name" value="Rubredoxin"/>
    <property type="match status" value="1"/>
</dbReference>
<feature type="region of interest" description="Disordered" evidence="5">
    <location>
        <begin position="1"/>
        <end position="41"/>
    </location>
</feature>
<dbReference type="PROSITE" id="PS50903">
    <property type="entry name" value="RUBREDOXIN_LIKE"/>
    <property type="match status" value="1"/>
</dbReference>
<dbReference type="Proteomes" id="UP000247409">
    <property type="component" value="Unassembled WGS sequence"/>
</dbReference>
<dbReference type="GO" id="GO:0009055">
    <property type="term" value="F:electron transfer activity"/>
    <property type="evidence" value="ECO:0007669"/>
    <property type="project" value="TreeGrafter"/>
</dbReference>
<dbReference type="EMBL" id="NBIV01000313">
    <property type="protein sequence ID" value="PXF40326.1"/>
    <property type="molecule type" value="Genomic_DNA"/>
</dbReference>
<feature type="compositionally biased region" description="Polar residues" evidence="5">
    <location>
        <begin position="1"/>
        <end position="19"/>
    </location>
</feature>
<keyword evidence="6" id="KW-0472">Membrane</keyword>
<reference evidence="8 9" key="1">
    <citation type="journal article" date="2018" name="Mol. Biol. Evol.">
        <title>Analysis of the draft genome of the red seaweed Gracilariopsis chorda provides insights into genome size evolution in Rhodophyta.</title>
        <authorList>
            <person name="Lee J."/>
            <person name="Yang E.C."/>
            <person name="Graf L."/>
            <person name="Yang J.H."/>
            <person name="Qiu H."/>
            <person name="Zel Zion U."/>
            <person name="Chan C.X."/>
            <person name="Stephens T.G."/>
            <person name="Weber A.P.M."/>
            <person name="Boo G.H."/>
            <person name="Boo S.M."/>
            <person name="Kim K.M."/>
            <person name="Shin Y."/>
            <person name="Jung M."/>
            <person name="Lee S.J."/>
            <person name="Yim H.S."/>
            <person name="Lee J.H."/>
            <person name="Bhattacharya D."/>
            <person name="Yoon H.S."/>
        </authorList>
    </citation>
    <scope>NUCLEOTIDE SEQUENCE [LARGE SCALE GENOMIC DNA]</scope>
    <source>
        <strain evidence="8 9">SKKU-2015</strain>
        <tissue evidence="8">Whole body</tissue>
    </source>
</reference>
<dbReference type="PRINTS" id="PR00163">
    <property type="entry name" value="RUBREDOXIN"/>
</dbReference>
<keyword evidence="6" id="KW-0812">Transmembrane</keyword>
<evidence type="ECO:0000313" key="9">
    <source>
        <dbReference type="Proteomes" id="UP000247409"/>
    </source>
</evidence>
<dbReference type="SUPFAM" id="SSF57802">
    <property type="entry name" value="Rubredoxin-like"/>
    <property type="match status" value="1"/>
</dbReference>
<dbReference type="STRING" id="448386.A0A2V3IE15"/>
<evidence type="ECO:0000256" key="3">
    <source>
        <dbReference type="ARBA" id="ARBA00022982"/>
    </source>
</evidence>
<dbReference type="GO" id="GO:0005506">
    <property type="term" value="F:iron ion binding"/>
    <property type="evidence" value="ECO:0007669"/>
    <property type="project" value="InterPro"/>
</dbReference>
<dbReference type="PANTHER" id="PTHR47627">
    <property type="entry name" value="RUBREDOXIN"/>
    <property type="match status" value="1"/>
</dbReference>
<proteinExistence type="predicted"/>
<feature type="compositionally biased region" description="Polar residues" evidence="5">
    <location>
        <begin position="66"/>
        <end position="76"/>
    </location>
</feature>
<evidence type="ECO:0000256" key="6">
    <source>
        <dbReference type="SAM" id="Phobius"/>
    </source>
</evidence>
<keyword evidence="4" id="KW-0408">Iron</keyword>
<dbReference type="InterPro" id="IPR050526">
    <property type="entry name" value="Rubredoxin_ET"/>
</dbReference>
<keyword evidence="9" id="KW-1185">Reference proteome</keyword>
<keyword evidence="2" id="KW-0479">Metal-binding</keyword>
<gene>
    <name evidence="8" type="ORF">BWQ96_09982</name>
</gene>
<dbReference type="InterPro" id="IPR024934">
    <property type="entry name" value="Rubredoxin-like_dom"/>
</dbReference>
<dbReference type="PANTHER" id="PTHR47627:SF1">
    <property type="entry name" value="RUBREDOXIN-1-RELATED"/>
    <property type="match status" value="1"/>
</dbReference>
<feature type="domain" description="Rubredoxin-like" evidence="7">
    <location>
        <begin position="114"/>
        <end position="165"/>
    </location>
</feature>
<organism evidence="8 9">
    <name type="scientific">Gracilariopsis chorda</name>
    <dbReference type="NCBI Taxonomy" id="448386"/>
    <lineage>
        <taxon>Eukaryota</taxon>
        <taxon>Rhodophyta</taxon>
        <taxon>Florideophyceae</taxon>
        <taxon>Rhodymeniophycidae</taxon>
        <taxon>Gracilariales</taxon>
        <taxon>Gracilariaceae</taxon>
        <taxon>Gracilariopsis</taxon>
    </lineage>
</organism>
<feature type="region of interest" description="Disordered" evidence="5">
    <location>
        <begin position="62"/>
        <end position="98"/>
    </location>
</feature>
<dbReference type="GO" id="GO:0043448">
    <property type="term" value="P:alkane catabolic process"/>
    <property type="evidence" value="ECO:0007669"/>
    <property type="project" value="TreeGrafter"/>
</dbReference>
<keyword evidence="3" id="KW-0249">Electron transport</keyword>
<dbReference type="AlphaFoldDB" id="A0A2V3IE15"/>
<sequence>MAFIPTSTFTPLRSSFHSTTTKRRPIHYATSTPTPSHHSIHLCEKTPENQEQSVSLSDLNKLRATPSEQPEQPSSTAAPPQPIEAEQQQQDETTKKQEEIERLRAAEKFITVDEGRYECPACGYTYEPKQGEKQAGIQPGTPFEQLPATYFCPVCRTPKSRFISKKKVIAGFADNQSYGFGTNSMTAGQKNLLIFGGLVFAALLLLSGYGLN</sequence>
<comment type="caution">
    <text evidence="8">The sequence shown here is derived from an EMBL/GenBank/DDBJ whole genome shotgun (WGS) entry which is preliminary data.</text>
</comment>
<dbReference type="CDD" id="cd00730">
    <property type="entry name" value="rubredoxin"/>
    <property type="match status" value="1"/>
</dbReference>